<evidence type="ECO:0000256" key="5">
    <source>
        <dbReference type="SAM" id="MobiDB-lite"/>
    </source>
</evidence>
<accession>R7VIE9</accession>
<reference evidence="7" key="3">
    <citation type="submission" date="2015-06" db="UniProtKB">
        <authorList>
            <consortium name="EnsemblMetazoa"/>
        </authorList>
    </citation>
    <scope>IDENTIFICATION</scope>
</reference>
<feature type="region of interest" description="Disordered" evidence="5">
    <location>
        <begin position="559"/>
        <end position="585"/>
    </location>
</feature>
<dbReference type="GO" id="GO:0000184">
    <property type="term" value="P:nuclear-transcribed mRNA catabolic process, nonsense-mediated decay"/>
    <property type="evidence" value="ECO:0007669"/>
    <property type="project" value="UniProtKB-UniRule"/>
</dbReference>
<keyword evidence="2 4" id="KW-0866">Nonsense-mediated mRNA decay</keyword>
<reference evidence="6 8" key="2">
    <citation type="journal article" date="2013" name="Nature">
        <title>Insights into bilaterian evolution from three spiralian genomes.</title>
        <authorList>
            <person name="Simakov O."/>
            <person name="Marletaz F."/>
            <person name="Cho S.J."/>
            <person name="Edsinger-Gonzales E."/>
            <person name="Havlak P."/>
            <person name="Hellsten U."/>
            <person name="Kuo D.H."/>
            <person name="Larsson T."/>
            <person name="Lv J."/>
            <person name="Arendt D."/>
            <person name="Savage R."/>
            <person name="Osoegawa K."/>
            <person name="de Jong P."/>
            <person name="Grimwood J."/>
            <person name="Chapman J.A."/>
            <person name="Shapiro H."/>
            <person name="Aerts A."/>
            <person name="Otillar R.P."/>
            <person name="Terry A.Y."/>
            <person name="Boore J.L."/>
            <person name="Grigoriev I.V."/>
            <person name="Lindberg D.R."/>
            <person name="Seaver E.C."/>
            <person name="Weisblat D.A."/>
            <person name="Putnam N.H."/>
            <person name="Rokhsar D.S."/>
        </authorList>
    </citation>
    <scope>NUCLEOTIDE SEQUENCE</scope>
    <source>
        <strain evidence="6 8">I ESC-2004</strain>
    </source>
</reference>
<evidence type="ECO:0000313" key="6">
    <source>
        <dbReference type="EMBL" id="ELU16071.1"/>
    </source>
</evidence>
<gene>
    <name evidence="6" type="ORF">CAPTEDRAFT_223495</name>
</gene>
<evidence type="ECO:0000313" key="8">
    <source>
        <dbReference type="Proteomes" id="UP000014760"/>
    </source>
</evidence>
<evidence type="ECO:0000256" key="3">
    <source>
        <dbReference type="ARBA" id="ARBA00029509"/>
    </source>
</evidence>
<dbReference type="EMBL" id="AMQN01004377">
    <property type="status" value="NOT_ANNOTATED_CDS"/>
    <property type="molecule type" value="Genomic_DNA"/>
</dbReference>
<comment type="similarity">
    <text evidence="1 4">Belongs to the SMG8 family.</text>
</comment>
<dbReference type="STRING" id="283909.R7VIE9"/>
<sequence>MGCLARCHCMGQIDGYPDPVLHGEQVETRDELSNVDENGICVVSVIGKNSQNSLPSKASLITSVLSPQGPLGYGFPCDLINSDQKCCIECSYDRTSHVMYLHLQSIHDMKNMASICSSMLQNLDTQEGFDKFTQSAEQDAARALLFMFSVSHIILIHHPGSSFDVGYVKLFHILDILRSKLLSHLGEVLRSLHLPKDWVNAGRLCAPRVLFLFQSTLLVDDKPAVVSKGRGQKTSPVKRLQHAVEDQIYRILRKARIITNISNNSLFAVPANQEFVFINRENSLQPINFFAEKLTRKCASNLDDDSSYFEHQVPSGTPGLLMHSPNHPFREFLSQHIELALSKGFDDNMGRNPVPPVFESPSLKVWLEAAQAVHAFFFEEPKDIKAKAHFGQLHNLLHTNARFSEGRCIKVLPLAEKAYQEGLPHHYTQADHLAMLVQAKRVFMQHARGPACHQYLKQLEQDCTKFWENGHRMCEHQSLTGNPCTNELHRLPSDEETDDNAHLPEMEHCSQVKTRAACNCGRRQAEREDPFDYKTANFDWYEKQESSCCHTLDKHPLPTFTPTSPDSRAGGKIHRGPQSLGSPDSKLEAVSTALSHLTLSNGNSSPSLYQDEFNPEASQDQAMHCSASSPHSPIELDDSELCRQHSTVEYLAGMVHSDNPLGLLPKFSSWSIRMLSKSYNPSAGLDQPGFLHFTSYLLPWDIPTQGSDIWPIASKKYKQNRKAKVGSDSNAANSVRFYVGLEYECPRGHRFFMSGPEKIFKAPASGVFKETAHKILHHDMPLYFPCHCSRSGKSFMTQLMRLFVYVADTPLQIALNVRVQPAPPPSPNFHPHVEGPLALPPGLWVVRFPYVYYGDSVHYPMPSDAQQLSSCKLHKEFLTVCEGTPLR</sequence>
<organism evidence="6">
    <name type="scientific">Capitella teleta</name>
    <name type="common">Polychaete worm</name>
    <dbReference type="NCBI Taxonomy" id="283909"/>
    <lineage>
        <taxon>Eukaryota</taxon>
        <taxon>Metazoa</taxon>
        <taxon>Spiralia</taxon>
        <taxon>Lophotrochozoa</taxon>
        <taxon>Annelida</taxon>
        <taxon>Polychaeta</taxon>
        <taxon>Sedentaria</taxon>
        <taxon>Scolecida</taxon>
        <taxon>Capitellidae</taxon>
        <taxon>Capitella</taxon>
    </lineage>
</organism>
<comment type="function">
    <text evidence="4">Involved in nonsense-mediated decay (NMD) of mRNAs containing premature stop codons.</text>
</comment>
<dbReference type="Proteomes" id="UP000014760">
    <property type="component" value="Unassembled WGS sequence"/>
</dbReference>
<dbReference type="AlphaFoldDB" id="R7VIE9"/>
<dbReference type="OrthoDB" id="63589at2759"/>
<dbReference type="PANTHER" id="PTHR13091:SF0">
    <property type="entry name" value="NONSENSE-MEDIATED MRNA DECAY FACTOR SMG8"/>
    <property type="match status" value="1"/>
</dbReference>
<proteinExistence type="inferred from homology"/>
<reference evidence="8" key="1">
    <citation type="submission" date="2012-12" db="EMBL/GenBank/DDBJ databases">
        <authorList>
            <person name="Hellsten U."/>
            <person name="Grimwood J."/>
            <person name="Chapman J.A."/>
            <person name="Shapiro H."/>
            <person name="Aerts A."/>
            <person name="Otillar R.P."/>
            <person name="Terry A.Y."/>
            <person name="Boore J.L."/>
            <person name="Simakov O."/>
            <person name="Marletaz F."/>
            <person name="Cho S.-J."/>
            <person name="Edsinger-Gonzales E."/>
            <person name="Havlak P."/>
            <person name="Kuo D.-H."/>
            <person name="Larsson T."/>
            <person name="Lv J."/>
            <person name="Arendt D."/>
            <person name="Savage R."/>
            <person name="Osoegawa K."/>
            <person name="de Jong P."/>
            <person name="Lindberg D.R."/>
            <person name="Seaver E.C."/>
            <person name="Weisblat D.A."/>
            <person name="Putnam N.H."/>
            <person name="Grigoriev I.V."/>
            <person name="Rokhsar D.S."/>
        </authorList>
    </citation>
    <scope>NUCLEOTIDE SEQUENCE</scope>
    <source>
        <strain evidence="8">I ESC-2004</strain>
    </source>
</reference>
<dbReference type="HOGENOM" id="CLU_008116_0_0_1"/>
<dbReference type="PANTHER" id="PTHR13091">
    <property type="entry name" value="AMPLIFIED IN BREAST CANCER 2-RELATED"/>
    <property type="match status" value="1"/>
</dbReference>
<dbReference type="OMA" id="MHSGCPK"/>
<evidence type="ECO:0000256" key="1">
    <source>
        <dbReference type="ARBA" id="ARBA00006443"/>
    </source>
</evidence>
<evidence type="ECO:0000256" key="4">
    <source>
        <dbReference type="RuleBase" id="RU367133"/>
    </source>
</evidence>
<dbReference type="EnsemblMetazoa" id="CapteT223495">
    <property type="protein sequence ID" value="CapteP223495"/>
    <property type="gene ID" value="CapteG223495"/>
</dbReference>
<dbReference type="InterPro" id="IPR019354">
    <property type="entry name" value="SMG8-like"/>
</dbReference>
<keyword evidence="8" id="KW-1185">Reference proteome</keyword>
<dbReference type="FunCoup" id="R7VIE9">
    <property type="interactions" value="2600"/>
</dbReference>
<evidence type="ECO:0000256" key="2">
    <source>
        <dbReference type="ARBA" id="ARBA00023161"/>
    </source>
</evidence>
<protein>
    <recommendedName>
        <fullName evidence="3 4">Nonsense-mediated mRNA decay factor SMG8</fullName>
    </recommendedName>
</protein>
<dbReference type="EMBL" id="KB293367">
    <property type="protein sequence ID" value="ELU16071.1"/>
    <property type="molecule type" value="Genomic_DNA"/>
</dbReference>
<evidence type="ECO:0000313" key="7">
    <source>
        <dbReference type="EnsemblMetazoa" id="CapteP223495"/>
    </source>
</evidence>
<name>R7VIE9_CAPTE</name>
<dbReference type="Pfam" id="PF10220">
    <property type="entry name" value="Smg8_Smg9"/>
    <property type="match status" value="1"/>
</dbReference>